<dbReference type="EMBL" id="LS483476">
    <property type="protein sequence ID" value="SQI59064.1"/>
    <property type="molecule type" value="Genomic_DNA"/>
</dbReference>
<dbReference type="CDD" id="cd13580">
    <property type="entry name" value="PBP2_AlgQ_like_1"/>
    <property type="match status" value="1"/>
</dbReference>
<dbReference type="RefSeq" id="WP_066138767.1">
    <property type="nucleotide sequence ID" value="NZ_CBCSGM010000001.1"/>
</dbReference>
<accession>A0A2X4ZF23</accession>
<dbReference type="AlphaFoldDB" id="A0A2X4ZF23"/>
<gene>
    <name evidence="3" type="primary">lplA_1</name>
    <name evidence="3" type="ORF">NCTC4824_02322</name>
</gene>
<evidence type="ECO:0000256" key="2">
    <source>
        <dbReference type="SAM" id="SignalP"/>
    </source>
</evidence>
<feature type="chain" id="PRO_5015948971" evidence="2">
    <location>
        <begin position="27"/>
        <end position="506"/>
    </location>
</feature>
<keyword evidence="1 2" id="KW-0732">Signal</keyword>
<dbReference type="PROSITE" id="PS51257">
    <property type="entry name" value="PROKAR_LIPOPROTEIN"/>
    <property type="match status" value="1"/>
</dbReference>
<evidence type="ECO:0000256" key="1">
    <source>
        <dbReference type="ARBA" id="ARBA00022729"/>
    </source>
</evidence>
<proteinExistence type="predicted"/>
<feature type="signal peptide" evidence="2">
    <location>
        <begin position="1"/>
        <end position="26"/>
    </location>
</feature>
<dbReference type="PANTHER" id="PTHR43649">
    <property type="entry name" value="ARABINOSE-BINDING PROTEIN-RELATED"/>
    <property type="match status" value="1"/>
</dbReference>
<dbReference type="Gene3D" id="3.40.190.10">
    <property type="entry name" value="Periplasmic binding protein-like II"/>
    <property type="match status" value="2"/>
</dbReference>
<dbReference type="STRING" id="1348624.GCA_001591545_01373"/>
<protein>
    <submittedName>
        <fullName evidence="3">Lipoprotein</fullName>
    </submittedName>
</protein>
<keyword evidence="3" id="KW-0449">Lipoprotein</keyword>
<evidence type="ECO:0000313" key="3">
    <source>
        <dbReference type="EMBL" id="SQI59064.1"/>
    </source>
</evidence>
<sequence>MQERKTPFSKKLSMGILSTLLVTSMAACSGKGEKTGSTADGEGYKNKISIMTTAYQPEPPTKNSPALKELEKFTDTDIDVTWVLNEYSEKVNITLASGDLPNILMIEGKPPSFVSAVRDGAFWELGPYLKDYPNLSQANEIVLQNSMIDGKIYGIYRGRPLGRNGVTIRKDWLENLGLDMPKTIDEFYNVLKAFTNDDPDGNGKDDTYGMVISKYAGPLDIMQIWFGAPNKWGEDGDGKLQPDFMTNEYREALTFFKKIYDEGLINEDFAVMDPVKWGDPLLNGQTGVIVDVLDRAHRTQEEMMKANTDLEDPIGVLGAPAGPKGERTLPTLGYAGMLTIPKTSVKTEEELQRVLAFIDKLSESEAQNLAYNGVEGTHYELKDGELISLSADNKSMQNEYTDLNQFQTGIPEDRFYKPTMSVLREEEDALMKENENIVVPDPAASLISDVYATKGQQLDNIIQDARIKFIVGQIDEKGVDEAIKLWMNSGGKEYIEEINQLYEDTK</sequence>
<dbReference type="SUPFAM" id="SSF53850">
    <property type="entry name" value="Periplasmic binding protein-like II"/>
    <property type="match status" value="1"/>
</dbReference>
<keyword evidence="4" id="KW-1185">Reference proteome</keyword>
<organism evidence="3 4">
    <name type="scientific">Lederbergia lenta</name>
    <name type="common">Bacillus lentus</name>
    <dbReference type="NCBI Taxonomy" id="1467"/>
    <lineage>
        <taxon>Bacteria</taxon>
        <taxon>Bacillati</taxon>
        <taxon>Bacillota</taxon>
        <taxon>Bacilli</taxon>
        <taxon>Bacillales</taxon>
        <taxon>Bacillaceae</taxon>
        <taxon>Lederbergia</taxon>
    </lineage>
</organism>
<dbReference type="KEGG" id="blen:NCTC4824_02322"/>
<dbReference type="InterPro" id="IPR050490">
    <property type="entry name" value="Bact_solute-bd_prot1"/>
</dbReference>
<reference evidence="3 4" key="1">
    <citation type="submission" date="2018-06" db="EMBL/GenBank/DDBJ databases">
        <authorList>
            <consortium name="Pathogen Informatics"/>
            <person name="Doyle S."/>
        </authorList>
    </citation>
    <scope>NUCLEOTIDE SEQUENCE [LARGE SCALE GENOMIC DNA]</scope>
    <source>
        <strain evidence="3 4">NCTC4824</strain>
    </source>
</reference>
<name>A0A2X4ZF23_LEDLE</name>
<dbReference type="PANTHER" id="PTHR43649:SF33">
    <property type="entry name" value="POLYGALACTURONAN_RHAMNOGALACTURONAN-BINDING PROTEIN YTCQ"/>
    <property type="match status" value="1"/>
</dbReference>
<dbReference type="Proteomes" id="UP000249134">
    <property type="component" value="Chromosome 1"/>
</dbReference>
<evidence type="ECO:0000313" key="4">
    <source>
        <dbReference type="Proteomes" id="UP000249134"/>
    </source>
</evidence>